<accession>A0A561UEY3</accession>
<feature type="compositionally biased region" description="Gly residues" evidence="1">
    <location>
        <begin position="604"/>
        <end position="615"/>
    </location>
</feature>
<keyword evidence="3" id="KW-1185">Reference proteome</keyword>
<dbReference type="SUPFAM" id="SSF52540">
    <property type="entry name" value="P-loop containing nucleoside triphosphate hydrolases"/>
    <property type="match status" value="1"/>
</dbReference>
<reference evidence="2 3" key="1">
    <citation type="submission" date="2019-06" db="EMBL/GenBank/DDBJ databases">
        <title>Sequencing the genomes of 1000 actinobacteria strains.</title>
        <authorList>
            <person name="Klenk H.-P."/>
        </authorList>
    </citation>
    <scope>NUCLEOTIDE SEQUENCE [LARGE SCALE GENOMIC DNA]</scope>
    <source>
        <strain evidence="2 3">DSM 44826</strain>
    </source>
</reference>
<feature type="compositionally biased region" description="Low complexity" evidence="1">
    <location>
        <begin position="616"/>
        <end position="684"/>
    </location>
</feature>
<dbReference type="AlphaFoldDB" id="A0A561UEY3"/>
<feature type="region of interest" description="Disordered" evidence="1">
    <location>
        <begin position="604"/>
        <end position="747"/>
    </location>
</feature>
<dbReference type="Proteomes" id="UP000317940">
    <property type="component" value="Unassembled WGS sequence"/>
</dbReference>
<gene>
    <name evidence="2" type="ORF">FHX73_111686</name>
</gene>
<evidence type="ECO:0000313" key="3">
    <source>
        <dbReference type="Proteomes" id="UP000317940"/>
    </source>
</evidence>
<sequence length="747" mass="74886">MRSGEVVAGQYLVTVAGVDGSDVQPCPVYRRPAVPSRPVAVAAPPAAGPGPDQAVGPLALGAGPGDLPLLDREAEVAHLLGMLAEGRSIRLLGEPGSGRSALLAAVAGGAGELAPHGVVKLCGHRRSADDLLQDLFAAAYRTDGYRPDRAQLAELLAGLGAVVVIDEVVPDGAELEELLATAPECAFLITVAPGSGGALPVGSRLEDHVLGGLTRPACLTLVARLAGRPLDEAERAWVVDLWFESQGLPLRFVQAAALLRRRDAEVDALLAAEEERGSLFGRSEPAAEHADPAVREAELRQAVPLPTVAETAAPALRLTEGLGEEALVVLRLAVALGGEFPTAPHLPALIDVDHGESALRELTECGLAEPLGGHHRLTSGVLAALAAHWGTDPEVTEGAAEHFGWWVGHGSVSTAQIAAEAEVVLGALHAERAADRPVAVLGLARAAAPALALTLRWGAWREVLELGAAVAEETGSTRDEAWFRHELGVHWLCLGEAERARAALEAAGRLRSAAGDSRGSVASRRLLTMVQRAVPAPVVTEAETQVIRRPVIRALADRPWPSASVLRGWSRRNVLLAAGGLVALAAVGTAVGLMGGSSTGGSAPAGGTGGGGGVSGSLLTGATGSPAGSSAAPSGSGSASASPSATVSASASATGGASAPASASASRSRSAGASASATANSPGSPNQPVPPVTAPATSSAPQPTTKAPSPQPSDPSTVPVASSSSSAPVTTSPSTGTPSSSTGTPKT</sequence>
<comment type="caution">
    <text evidence="2">The sequence shown here is derived from an EMBL/GenBank/DDBJ whole genome shotgun (WGS) entry which is preliminary data.</text>
</comment>
<protein>
    <submittedName>
        <fullName evidence="2">Uncharacterized protein</fullName>
    </submittedName>
</protein>
<dbReference type="InterPro" id="IPR027417">
    <property type="entry name" value="P-loop_NTPase"/>
</dbReference>
<feature type="compositionally biased region" description="Low complexity" evidence="1">
    <location>
        <begin position="694"/>
        <end position="747"/>
    </location>
</feature>
<evidence type="ECO:0000313" key="2">
    <source>
        <dbReference type="EMBL" id="TWF97885.1"/>
    </source>
</evidence>
<proteinExistence type="predicted"/>
<organism evidence="2 3">
    <name type="scientific">Kitasatospora viridis</name>
    <dbReference type="NCBI Taxonomy" id="281105"/>
    <lineage>
        <taxon>Bacteria</taxon>
        <taxon>Bacillati</taxon>
        <taxon>Actinomycetota</taxon>
        <taxon>Actinomycetes</taxon>
        <taxon>Kitasatosporales</taxon>
        <taxon>Streptomycetaceae</taxon>
        <taxon>Kitasatospora</taxon>
    </lineage>
</organism>
<name>A0A561UEY3_9ACTN</name>
<evidence type="ECO:0000256" key="1">
    <source>
        <dbReference type="SAM" id="MobiDB-lite"/>
    </source>
</evidence>
<dbReference type="EMBL" id="VIWT01000001">
    <property type="protein sequence ID" value="TWF97885.1"/>
    <property type="molecule type" value="Genomic_DNA"/>
</dbReference>